<evidence type="ECO:0000313" key="7">
    <source>
        <dbReference type="EMBL" id="KAH7575567.1"/>
    </source>
</evidence>
<keyword evidence="4" id="KW-0539">Nucleus</keyword>
<dbReference type="PROSITE" id="PS50888">
    <property type="entry name" value="BHLH"/>
    <property type="match status" value="1"/>
</dbReference>
<dbReference type="InterPro" id="IPR011598">
    <property type="entry name" value="bHLH_dom"/>
</dbReference>
<sequence length="403" mass="44630">MVCQAAGQTRFRALKYENGIAGKSTIIVRVIACFKPMEDCQVSNFWWMVKVHQTWPYPQNSALQLPNLNCMSSSLEPGQPECLPTSVKPGTCMFSENVSLPGFAVPGLAKLKTEKTNGAHMLLKTFPSHFQTLVPKTLSYFKEQQSAFSCGFTRETVPNVTLGSLQKGLLVFDQSGNETRLLYSSVCPSVLNPPAASRNPNLVYGLPGEIGQFNPVKPILSEESDENHICVDESEMHEDTEEINALLYSDEDDDYSDDEDDDDEVMSTDHSPVAIEGSYKKHEHNRAITEEIANSDGPNKRQKLLDGGYNKSSEVVSACLEKMEGSNEYENDTESRHGDGWTEREEVSSILGNEGSRKDKIRKTLRILESIIPGVKGKDPLLVVDEAIDYLQSLKLKAKGLGV</sequence>
<reference evidence="7 8" key="1">
    <citation type="submission" date="2021-02" db="EMBL/GenBank/DDBJ databases">
        <title>Plant Genome Project.</title>
        <authorList>
            <person name="Zhang R.-G."/>
        </authorList>
    </citation>
    <scope>NUCLEOTIDE SEQUENCE [LARGE SCALE GENOMIC DNA]</scope>
    <source>
        <tissue evidence="7">Leaves</tissue>
    </source>
</reference>
<gene>
    <name evidence="7" type="ORF">JRO89_XS02G0149900</name>
</gene>
<feature type="compositionally biased region" description="Basic and acidic residues" evidence="5">
    <location>
        <begin position="333"/>
        <end position="344"/>
    </location>
</feature>
<feature type="region of interest" description="Disordered" evidence="5">
    <location>
        <begin position="324"/>
        <end position="344"/>
    </location>
</feature>
<protein>
    <recommendedName>
        <fullName evidence="6">BHLH domain-containing protein</fullName>
    </recommendedName>
</protein>
<organism evidence="7 8">
    <name type="scientific">Xanthoceras sorbifolium</name>
    <dbReference type="NCBI Taxonomy" id="99658"/>
    <lineage>
        <taxon>Eukaryota</taxon>
        <taxon>Viridiplantae</taxon>
        <taxon>Streptophyta</taxon>
        <taxon>Embryophyta</taxon>
        <taxon>Tracheophyta</taxon>
        <taxon>Spermatophyta</taxon>
        <taxon>Magnoliopsida</taxon>
        <taxon>eudicotyledons</taxon>
        <taxon>Gunneridae</taxon>
        <taxon>Pentapetalae</taxon>
        <taxon>rosids</taxon>
        <taxon>malvids</taxon>
        <taxon>Sapindales</taxon>
        <taxon>Sapindaceae</taxon>
        <taxon>Xanthoceroideae</taxon>
        <taxon>Xanthoceras</taxon>
    </lineage>
</organism>
<dbReference type="Pfam" id="PF23173">
    <property type="entry name" value="bHLH_SAC51"/>
    <property type="match status" value="1"/>
</dbReference>
<dbReference type="Proteomes" id="UP000827721">
    <property type="component" value="Unassembled WGS sequence"/>
</dbReference>
<comment type="caution">
    <text evidence="7">The sequence shown here is derived from an EMBL/GenBank/DDBJ whole genome shotgun (WGS) entry which is preliminary data.</text>
</comment>
<dbReference type="PANTHER" id="PTHR36066:SF8">
    <property type="entry name" value="TRANSCRIPTION FACTOR SAC51"/>
    <property type="match status" value="1"/>
</dbReference>
<comment type="subcellular location">
    <subcellularLocation>
        <location evidence="1">Nucleus</location>
    </subcellularLocation>
</comment>
<proteinExistence type="predicted"/>
<keyword evidence="2" id="KW-0805">Transcription regulation</keyword>
<keyword evidence="8" id="KW-1185">Reference proteome</keyword>
<evidence type="ECO:0000256" key="5">
    <source>
        <dbReference type="SAM" id="MobiDB-lite"/>
    </source>
</evidence>
<dbReference type="InterPro" id="IPR037546">
    <property type="entry name" value="SAC51-like"/>
</dbReference>
<dbReference type="PANTHER" id="PTHR36066">
    <property type="entry name" value="TRANSCRIPTION FACTOR BHLH145"/>
    <property type="match status" value="1"/>
</dbReference>
<evidence type="ECO:0000256" key="2">
    <source>
        <dbReference type="ARBA" id="ARBA00023015"/>
    </source>
</evidence>
<evidence type="ECO:0000256" key="1">
    <source>
        <dbReference type="ARBA" id="ARBA00004123"/>
    </source>
</evidence>
<dbReference type="CDD" id="cd18917">
    <property type="entry name" value="bHLH_AtSAC51_like"/>
    <property type="match status" value="1"/>
</dbReference>
<accession>A0ABQ8IFY4</accession>
<name>A0ABQ8IFY4_9ROSI</name>
<evidence type="ECO:0000256" key="4">
    <source>
        <dbReference type="ARBA" id="ARBA00023242"/>
    </source>
</evidence>
<evidence type="ECO:0000259" key="6">
    <source>
        <dbReference type="PROSITE" id="PS50888"/>
    </source>
</evidence>
<feature type="domain" description="BHLH" evidence="6">
    <location>
        <begin position="345"/>
        <end position="394"/>
    </location>
</feature>
<evidence type="ECO:0000313" key="8">
    <source>
        <dbReference type="Proteomes" id="UP000827721"/>
    </source>
</evidence>
<dbReference type="EMBL" id="JAFEMO010000002">
    <property type="protein sequence ID" value="KAH7575567.1"/>
    <property type="molecule type" value="Genomic_DNA"/>
</dbReference>
<evidence type="ECO:0000256" key="3">
    <source>
        <dbReference type="ARBA" id="ARBA00023163"/>
    </source>
</evidence>
<keyword evidence="3" id="KW-0804">Transcription</keyword>